<evidence type="ECO:0000313" key="1">
    <source>
        <dbReference type="EMBL" id="MBA4493553.1"/>
    </source>
</evidence>
<protein>
    <submittedName>
        <fullName evidence="1">Uncharacterized protein</fullName>
    </submittedName>
</protein>
<organism evidence="1 2">
    <name type="scientific">Paenactinomyces guangxiensis</name>
    <dbReference type="NCBI Taxonomy" id="1490290"/>
    <lineage>
        <taxon>Bacteria</taxon>
        <taxon>Bacillati</taxon>
        <taxon>Bacillota</taxon>
        <taxon>Bacilli</taxon>
        <taxon>Bacillales</taxon>
        <taxon>Thermoactinomycetaceae</taxon>
        <taxon>Paenactinomyces</taxon>
    </lineage>
</organism>
<reference evidence="1 2" key="1">
    <citation type="submission" date="2020-07" db="EMBL/GenBank/DDBJ databases">
        <authorList>
            <person name="Feng H."/>
        </authorList>
    </citation>
    <scope>NUCLEOTIDE SEQUENCE [LARGE SCALE GENOMIC DNA]</scope>
    <source>
        <strain evidence="2">s-10</strain>
    </source>
</reference>
<keyword evidence="2" id="KW-1185">Reference proteome</keyword>
<dbReference type="AlphaFoldDB" id="A0A7W1WP86"/>
<dbReference type="Proteomes" id="UP000535491">
    <property type="component" value="Unassembled WGS sequence"/>
</dbReference>
<evidence type="ECO:0000313" key="2">
    <source>
        <dbReference type="Proteomes" id="UP000535491"/>
    </source>
</evidence>
<dbReference type="EMBL" id="JACEIQ010000002">
    <property type="protein sequence ID" value="MBA4493553.1"/>
    <property type="molecule type" value="Genomic_DNA"/>
</dbReference>
<gene>
    <name evidence="1" type="ORF">H1191_04465</name>
</gene>
<sequence length="47" mass="5372">MQTVRYTCHADLNGAITLPRLFRLATWRTSNTSGNSDWSWAPDIPCF</sequence>
<accession>A0A7W1WP86</accession>
<proteinExistence type="predicted"/>
<name>A0A7W1WP86_9BACL</name>
<dbReference type="RefSeq" id="WP_181750773.1">
    <property type="nucleotide sequence ID" value="NZ_JACEIQ010000002.1"/>
</dbReference>
<comment type="caution">
    <text evidence="1">The sequence shown here is derived from an EMBL/GenBank/DDBJ whole genome shotgun (WGS) entry which is preliminary data.</text>
</comment>